<evidence type="ECO:0000313" key="4">
    <source>
        <dbReference type="Proteomes" id="UP000480425"/>
    </source>
</evidence>
<feature type="chain" id="PRO_5026305399" description="DUF5689 domain-containing protein" evidence="1">
    <location>
        <begin position="29"/>
        <end position="444"/>
    </location>
</feature>
<evidence type="ECO:0000259" key="2">
    <source>
        <dbReference type="Pfam" id="PF18942"/>
    </source>
</evidence>
<comment type="caution">
    <text evidence="3">The sequence shown here is derived from an EMBL/GenBank/DDBJ whole genome shotgun (WGS) entry which is preliminary data.</text>
</comment>
<proteinExistence type="predicted"/>
<dbReference type="AlphaFoldDB" id="A0A6G1U0X1"/>
<feature type="signal peptide" evidence="1">
    <location>
        <begin position="1"/>
        <end position="28"/>
    </location>
</feature>
<dbReference type="Pfam" id="PF18942">
    <property type="entry name" value="DUF5689"/>
    <property type="match status" value="1"/>
</dbReference>
<reference evidence="3 4" key="1">
    <citation type="submission" date="2019-09" db="EMBL/GenBank/DDBJ databases">
        <title>Distinct polysaccharide growth profiles of human intestinal Prevotella copri isolates.</title>
        <authorList>
            <person name="Fehlner-Peach H."/>
            <person name="Magnabosco C."/>
            <person name="Raghavan V."/>
            <person name="Scher J.U."/>
            <person name="Tett A."/>
            <person name="Cox L.M."/>
            <person name="Gottsegen C."/>
            <person name="Watters A."/>
            <person name="Wiltshire- Gordon J.D."/>
            <person name="Segata N."/>
            <person name="Bonneau R."/>
            <person name="Littman D.R."/>
        </authorList>
    </citation>
    <scope>NUCLEOTIDE SEQUENCE [LARGE SCALE GENOMIC DNA]</scope>
    <source>
        <strain evidence="4">iA622</strain>
    </source>
</reference>
<evidence type="ECO:0000256" key="1">
    <source>
        <dbReference type="SAM" id="SignalP"/>
    </source>
</evidence>
<dbReference type="InterPro" id="IPR043744">
    <property type="entry name" value="DUF5689"/>
</dbReference>
<keyword evidence="1" id="KW-0732">Signal</keyword>
<dbReference type="Proteomes" id="UP000480425">
    <property type="component" value="Unassembled WGS sequence"/>
</dbReference>
<feature type="domain" description="DUF5689" evidence="2">
    <location>
        <begin position="50"/>
        <end position="286"/>
    </location>
</feature>
<dbReference type="EMBL" id="VZCB01000054">
    <property type="protein sequence ID" value="MQN80680.1"/>
    <property type="molecule type" value="Genomic_DNA"/>
</dbReference>
<protein>
    <recommendedName>
        <fullName evidence="2">DUF5689 domain-containing protein</fullName>
    </recommendedName>
</protein>
<dbReference type="NCBIfam" id="NF038128">
    <property type="entry name" value="choice_anch_J"/>
    <property type="match status" value="1"/>
</dbReference>
<organism evidence="3 4">
    <name type="scientific">Segatella copri</name>
    <dbReference type="NCBI Taxonomy" id="165179"/>
    <lineage>
        <taxon>Bacteria</taxon>
        <taxon>Pseudomonadati</taxon>
        <taxon>Bacteroidota</taxon>
        <taxon>Bacteroidia</taxon>
        <taxon>Bacteroidales</taxon>
        <taxon>Prevotellaceae</taxon>
        <taxon>Segatella</taxon>
    </lineage>
</organism>
<dbReference type="OrthoDB" id="1492759at2"/>
<gene>
    <name evidence="3" type="ORF">F7D73_06885</name>
</gene>
<dbReference type="RefSeq" id="WP_153123358.1">
    <property type="nucleotide sequence ID" value="NZ_VZCB01000054.1"/>
</dbReference>
<dbReference type="PROSITE" id="PS51257">
    <property type="entry name" value="PROKAR_LIPOPROTEIN"/>
    <property type="match status" value="1"/>
</dbReference>
<accession>A0A6G1U0X1</accession>
<name>A0A6G1U0X1_9BACT</name>
<evidence type="ECO:0000313" key="3">
    <source>
        <dbReference type="EMBL" id="MQN80680.1"/>
    </source>
</evidence>
<sequence>MKKIKIIAMALMAMTGLMLGSCMGDSYADPDMVETIPAAPYGNNLLREKNVVSIAQLKSDYKTTINGGGYKLIDKPMMIKGYITGNDISGNLYQEVALQDETGAILVDINAGGLHGYLPVGQEILIDLNGLYIGSYGKQAKIGGIYTNLKTGATSVGKMDRPTWQKHFKLLDEADASNVEAEEFDLTKATDATYLEENAGKLMTIRKVKFNSANGKNVWAANDETTNQTLKDAITGQWISSNTVVVRTSGYARFANAILPDGAYDITGIFTRYNNVWQIIIRNTDDLSPSVLSIFKEAFDESQGDFTTENIKLAEGVSYAWKWASAAYGMKASGYVNGANVELQSRLKSPAINLSSVKSATLKFDQAINFSSDMTKECKVQVSTNGKTWTDLDVKGYPTKNGWDFVTSTADLTKYCGKTIYIGFLYSSSTSAAPTWEVKNFMVD</sequence>